<sequence length="134" mass="16244">MARAESKQSAFMEQVQHVQVTLEAKLDQLLQHWNLQQKVNFLQRKEDKTQRPVVLRKRRQRVKTSVNWKMFSYQFAKDHCKADLIWNEKTREEFRRSIEDELRLLEQEKELSVTNVPVSWNHTEFQVDSQLKAF</sequence>
<protein>
    <submittedName>
        <fullName evidence="4">DnaJ homolog subfamily C member 13 (inferred by orthology to a human protein)</fullName>
    </submittedName>
</protein>
<dbReference type="InterPro" id="IPR045802">
    <property type="entry name" value="GRV2/DNAJC13_N"/>
</dbReference>
<name>A0A0M3JC42_ANISI</name>
<accession>A0A0M3JC42</accession>
<dbReference type="InterPro" id="IPR044978">
    <property type="entry name" value="GRV2/DNAJC13"/>
</dbReference>
<dbReference type="OrthoDB" id="5859022at2759"/>
<dbReference type="GO" id="GO:0010008">
    <property type="term" value="C:endosome membrane"/>
    <property type="evidence" value="ECO:0007669"/>
    <property type="project" value="TreeGrafter"/>
</dbReference>
<feature type="domain" description="DnaJ homologue subfamily C GRV2/DNAJC13 N-terminal" evidence="1">
    <location>
        <begin position="4"/>
        <end position="128"/>
    </location>
</feature>
<proteinExistence type="predicted"/>
<dbReference type="GO" id="GO:2000641">
    <property type="term" value="P:regulation of early endosome to late endosome transport"/>
    <property type="evidence" value="ECO:0007669"/>
    <property type="project" value="InterPro"/>
</dbReference>
<dbReference type="PANTHER" id="PTHR36983">
    <property type="entry name" value="DNAJ HOMOLOG SUBFAMILY C MEMBER 13"/>
    <property type="match status" value="1"/>
</dbReference>
<evidence type="ECO:0000313" key="4">
    <source>
        <dbReference type="WBParaSite" id="ASIM_0000517201-mRNA-1"/>
    </source>
</evidence>
<reference evidence="2 3" key="2">
    <citation type="submission" date="2018-11" db="EMBL/GenBank/DDBJ databases">
        <authorList>
            <consortium name="Pathogen Informatics"/>
        </authorList>
    </citation>
    <scope>NUCLEOTIDE SEQUENCE [LARGE SCALE GENOMIC DNA]</scope>
</reference>
<dbReference type="WBParaSite" id="ASIM_0000517201-mRNA-1">
    <property type="protein sequence ID" value="ASIM_0000517201-mRNA-1"/>
    <property type="gene ID" value="ASIM_0000517201"/>
</dbReference>
<dbReference type="PANTHER" id="PTHR36983:SF2">
    <property type="entry name" value="DNAJ HOMOLOG SUBFAMILY C MEMBER 13"/>
    <property type="match status" value="1"/>
</dbReference>
<evidence type="ECO:0000313" key="3">
    <source>
        <dbReference type="Proteomes" id="UP000267096"/>
    </source>
</evidence>
<reference evidence="4" key="1">
    <citation type="submission" date="2017-02" db="UniProtKB">
        <authorList>
            <consortium name="WormBaseParasite"/>
        </authorList>
    </citation>
    <scope>IDENTIFICATION</scope>
</reference>
<dbReference type="Proteomes" id="UP000267096">
    <property type="component" value="Unassembled WGS sequence"/>
</dbReference>
<keyword evidence="3" id="KW-1185">Reference proteome</keyword>
<dbReference type="Pfam" id="PF19432">
    <property type="entry name" value="RME-8_N"/>
    <property type="match status" value="1"/>
</dbReference>
<dbReference type="GO" id="GO:0007032">
    <property type="term" value="P:endosome organization"/>
    <property type="evidence" value="ECO:0007669"/>
    <property type="project" value="InterPro"/>
</dbReference>
<dbReference type="EMBL" id="UYRR01009270">
    <property type="protein sequence ID" value="VDK24800.1"/>
    <property type="molecule type" value="Genomic_DNA"/>
</dbReference>
<gene>
    <name evidence="2" type="ORF">ASIM_LOCUS4974</name>
</gene>
<dbReference type="GO" id="GO:0006898">
    <property type="term" value="P:receptor-mediated endocytosis"/>
    <property type="evidence" value="ECO:0007669"/>
    <property type="project" value="TreeGrafter"/>
</dbReference>
<organism evidence="4">
    <name type="scientific">Anisakis simplex</name>
    <name type="common">Herring worm</name>
    <dbReference type="NCBI Taxonomy" id="6269"/>
    <lineage>
        <taxon>Eukaryota</taxon>
        <taxon>Metazoa</taxon>
        <taxon>Ecdysozoa</taxon>
        <taxon>Nematoda</taxon>
        <taxon>Chromadorea</taxon>
        <taxon>Rhabditida</taxon>
        <taxon>Spirurina</taxon>
        <taxon>Ascaridomorpha</taxon>
        <taxon>Ascaridoidea</taxon>
        <taxon>Anisakidae</taxon>
        <taxon>Anisakis</taxon>
        <taxon>Anisakis simplex complex</taxon>
    </lineage>
</organism>
<evidence type="ECO:0000259" key="1">
    <source>
        <dbReference type="Pfam" id="PF19432"/>
    </source>
</evidence>
<dbReference type="AlphaFoldDB" id="A0A0M3JC42"/>
<evidence type="ECO:0000313" key="2">
    <source>
        <dbReference type="EMBL" id="VDK24800.1"/>
    </source>
</evidence>